<dbReference type="EMBL" id="ASPP01007549">
    <property type="protein sequence ID" value="ETO26953.1"/>
    <property type="molecule type" value="Genomic_DNA"/>
</dbReference>
<evidence type="ECO:0000313" key="3">
    <source>
        <dbReference type="EMBL" id="ETO26953.1"/>
    </source>
</evidence>
<dbReference type="CDD" id="cd00038">
    <property type="entry name" value="CAP_ED"/>
    <property type="match status" value="1"/>
</dbReference>
<protein>
    <recommendedName>
        <fullName evidence="2">Cyclic nucleotide-binding domain-containing protein</fullName>
    </recommendedName>
</protein>
<comment type="caution">
    <text evidence="3">The sequence shown here is derived from an EMBL/GenBank/DDBJ whole genome shotgun (WGS) entry which is preliminary data.</text>
</comment>
<dbReference type="PROSITE" id="PS50042">
    <property type="entry name" value="CNMP_BINDING_3"/>
    <property type="match status" value="1"/>
</dbReference>
<reference evidence="3 4" key="1">
    <citation type="journal article" date="2013" name="Curr. Biol.">
        <title>The Genome of the Foraminiferan Reticulomyxa filosa.</title>
        <authorList>
            <person name="Glockner G."/>
            <person name="Hulsmann N."/>
            <person name="Schleicher M."/>
            <person name="Noegel A.A."/>
            <person name="Eichinger L."/>
            <person name="Gallinger C."/>
            <person name="Pawlowski J."/>
            <person name="Sierra R."/>
            <person name="Euteneuer U."/>
            <person name="Pillet L."/>
            <person name="Moustafa A."/>
            <person name="Platzer M."/>
            <person name="Groth M."/>
            <person name="Szafranski K."/>
            <person name="Schliwa M."/>
        </authorList>
    </citation>
    <scope>NUCLEOTIDE SEQUENCE [LARGE SCALE GENOMIC DNA]</scope>
</reference>
<proteinExistence type="predicted"/>
<evidence type="ECO:0000256" key="1">
    <source>
        <dbReference type="SAM" id="MobiDB-lite"/>
    </source>
</evidence>
<dbReference type="PANTHER" id="PTHR23011">
    <property type="entry name" value="CYCLIC NUCLEOTIDE-BINDING DOMAIN CONTAINING PROTEIN"/>
    <property type="match status" value="1"/>
</dbReference>
<keyword evidence="4" id="KW-1185">Reference proteome</keyword>
<dbReference type="AlphaFoldDB" id="X6NM20"/>
<feature type="region of interest" description="Disordered" evidence="1">
    <location>
        <begin position="74"/>
        <end position="94"/>
    </location>
</feature>
<feature type="domain" description="Cyclic nucleotide-binding" evidence="2">
    <location>
        <begin position="179"/>
        <end position="251"/>
    </location>
</feature>
<accession>X6NM20</accession>
<gene>
    <name evidence="3" type="ORF">RFI_10179</name>
</gene>
<dbReference type="SUPFAM" id="SSF51206">
    <property type="entry name" value="cAMP-binding domain-like"/>
    <property type="match status" value="1"/>
</dbReference>
<dbReference type="InterPro" id="IPR018490">
    <property type="entry name" value="cNMP-bd_dom_sf"/>
</dbReference>
<evidence type="ECO:0000259" key="2">
    <source>
        <dbReference type="PROSITE" id="PS50042"/>
    </source>
</evidence>
<feature type="compositionally biased region" description="Low complexity" evidence="1">
    <location>
        <begin position="77"/>
        <end position="92"/>
    </location>
</feature>
<evidence type="ECO:0000313" key="4">
    <source>
        <dbReference type="Proteomes" id="UP000023152"/>
    </source>
</evidence>
<dbReference type="Gene3D" id="2.60.120.10">
    <property type="entry name" value="Jelly Rolls"/>
    <property type="match status" value="1"/>
</dbReference>
<dbReference type="OrthoDB" id="166212at2759"/>
<feature type="region of interest" description="Disordered" evidence="1">
    <location>
        <begin position="128"/>
        <end position="151"/>
    </location>
</feature>
<organism evidence="3 4">
    <name type="scientific">Reticulomyxa filosa</name>
    <dbReference type="NCBI Taxonomy" id="46433"/>
    <lineage>
        <taxon>Eukaryota</taxon>
        <taxon>Sar</taxon>
        <taxon>Rhizaria</taxon>
        <taxon>Retaria</taxon>
        <taxon>Foraminifera</taxon>
        <taxon>Monothalamids</taxon>
        <taxon>Reticulomyxidae</taxon>
        <taxon>Reticulomyxa</taxon>
    </lineage>
</organism>
<dbReference type="InterPro" id="IPR000595">
    <property type="entry name" value="cNMP-bd_dom"/>
</dbReference>
<dbReference type="InterPro" id="IPR014710">
    <property type="entry name" value="RmlC-like_jellyroll"/>
</dbReference>
<sequence length="251" mass="28667">MKDQKPFYAVDIEQLLCFYTFLLKFVRFQFWIHHLHRKKLIKHFSPLNCSNKLVYFLIKKMGLCLSLNDIKKKNSAPPNTTSNPPVVPVPSSQEANTDPIAVPGEYQEKISKNYIIPAEYQEEAITEEEQNGTEKCKNSVISETSTSKSTTEEEKKAIELWDSLKPNVEIGEWLRNFPIFGRLPKEKREKIGGAMHVQIYAPNAVVFEQGEIGDQFYLIKSGCACVTVDKRDSNGEVTNKEVACLHRGDYC</sequence>
<name>X6NM20_RETFI</name>
<dbReference type="Proteomes" id="UP000023152">
    <property type="component" value="Unassembled WGS sequence"/>
</dbReference>
<dbReference type="PANTHER" id="PTHR23011:SF28">
    <property type="entry name" value="CYCLIC NUCLEOTIDE-BINDING DOMAIN CONTAINING PROTEIN"/>
    <property type="match status" value="1"/>
</dbReference>